<sequence>FWHFPCYLQAYEGMTDESRDPLFRTRPVSVILKRDWKLLMFHEEWVLDGGSKNLDGNNSIELYNLKDDIAEQNNLAQINTRKRDELLKELIDWQKNIKAPVPTNPNPEYFDKNN</sequence>
<evidence type="ECO:0008006" key="2">
    <source>
        <dbReference type="Google" id="ProtNLM"/>
    </source>
</evidence>
<organism evidence="1">
    <name type="scientific">marine sediment metagenome</name>
    <dbReference type="NCBI Taxonomy" id="412755"/>
    <lineage>
        <taxon>unclassified sequences</taxon>
        <taxon>metagenomes</taxon>
        <taxon>ecological metagenomes</taxon>
    </lineage>
</organism>
<dbReference type="Gene3D" id="3.30.1120.10">
    <property type="match status" value="1"/>
</dbReference>
<evidence type="ECO:0000313" key="1">
    <source>
        <dbReference type="EMBL" id="GAF90374.1"/>
    </source>
</evidence>
<accession>X0TAZ0</accession>
<dbReference type="InterPro" id="IPR017850">
    <property type="entry name" value="Alkaline_phosphatase_core_sf"/>
</dbReference>
<gene>
    <name evidence="1" type="ORF">S01H1_27505</name>
</gene>
<comment type="caution">
    <text evidence="1">The sequence shown here is derived from an EMBL/GenBank/DDBJ whole genome shotgun (WGS) entry which is preliminary data.</text>
</comment>
<proteinExistence type="predicted"/>
<dbReference type="SUPFAM" id="SSF53649">
    <property type="entry name" value="Alkaline phosphatase-like"/>
    <property type="match status" value="1"/>
</dbReference>
<reference evidence="1" key="1">
    <citation type="journal article" date="2014" name="Front. Microbiol.">
        <title>High frequency of phylogenetically diverse reductive dehalogenase-homologous genes in deep subseafloor sedimentary metagenomes.</title>
        <authorList>
            <person name="Kawai M."/>
            <person name="Futagami T."/>
            <person name="Toyoda A."/>
            <person name="Takaki Y."/>
            <person name="Nishi S."/>
            <person name="Hori S."/>
            <person name="Arai W."/>
            <person name="Tsubouchi T."/>
            <person name="Morono Y."/>
            <person name="Uchiyama I."/>
            <person name="Ito T."/>
            <person name="Fujiyama A."/>
            <person name="Inagaki F."/>
            <person name="Takami H."/>
        </authorList>
    </citation>
    <scope>NUCLEOTIDE SEQUENCE</scope>
    <source>
        <strain evidence="1">Expedition CK06-06</strain>
    </source>
</reference>
<protein>
    <recommendedName>
        <fullName evidence="2">N-sulphoglucosamine sulphohydrolase C-terminal domain-containing protein</fullName>
    </recommendedName>
</protein>
<dbReference type="AlphaFoldDB" id="X0TAZ0"/>
<dbReference type="EMBL" id="BARS01016754">
    <property type="protein sequence ID" value="GAF90374.1"/>
    <property type="molecule type" value="Genomic_DNA"/>
</dbReference>
<name>X0TAZ0_9ZZZZ</name>
<feature type="non-terminal residue" evidence="1">
    <location>
        <position position="1"/>
    </location>
</feature>